<protein>
    <recommendedName>
        <fullName evidence="6">RxLR effector protein</fullName>
    </recommendedName>
</protein>
<evidence type="ECO:0008006" key="6">
    <source>
        <dbReference type="Google" id="ProtNLM"/>
    </source>
</evidence>
<reference evidence="4 5" key="1">
    <citation type="submission" date="2018-08" db="EMBL/GenBank/DDBJ databases">
        <title>Genomic investigation of the strawberry pathogen Phytophthora fragariae indicates pathogenicity is determined by transcriptional variation in three key races.</title>
        <authorList>
            <person name="Adams T.M."/>
            <person name="Armitage A.D."/>
            <person name="Sobczyk M.K."/>
            <person name="Bates H.J."/>
            <person name="Dunwell J.M."/>
            <person name="Nellist C.F."/>
            <person name="Harrison R.J."/>
        </authorList>
    </citation>
    <scope>NUCLEOTIDE SEQUENCE [LARGE SCALE GENOMIC DNA]</scope>
    <source>
        <strain evidence="3 4">BC-1</strain>
        <strain evidence="2 5">NOV-71</strain>
    </source>
</reference>
<proteinExistence type="predicted"/>
<evidence type="ECO:0000313" key="4">
    <source>
        <dbReference type="Proteomes" id="UP000440367"/>
    </source>
</evidence>
<evidence type="ECO:0000313" key="5">
    <source>
        <dbReference type="Proteomes" id="UP000441208"/>
    </source>
</evidence>
<accession>A0A6A3ZTT7</accession>
<gene>
    <name evidence="3" type="ORF">PF002_g9501</name>
    <name evidence="2" type="ORF">PF007_g13511</name>
</gene>
<keyword evidence="1" id="KW-0732">Signal</keyword>
<evidence type="ECO:0000313" key="2">
    <source>
        <dbReference type="EMBL" id="KAE9106155.1"/>
    </source>
</evidence>
<dbReference type="EMBL" id="QXGD01000394">
    <property type="protein sequence ID" value="KAE9240939.1"/>
    <property type="molecule type" value="Genomic_DNA"/>
</dbReference>
<evidence type="ECO:0000256" key="1">
    <source>
        <dbReference type="SAM" id="SignalP"/>
    </source>
</evidence>
<evidence type="ECO:0000313" key="3">
    <source>
        <dbReference type="EMBL" id="KAE9240939.1"/>
    </source>
</evidence>
<feature type="chain" id="PRO_5036166888" description="RxLR effector protein" evidence="1">
    <location>
        <begin position="26"/>
        <end position="42"/>
    </location>
</feature>
<sequence>MVPSFLSSVSAVVLATVLVATPTTAASSANSTAAHAHQAQVW</sequence>
<dbReference type="EMBL" id="QXFZ01000746">
    <property type="protein sequence ID" value="KAE9106155.1"/>
    <property type="molecule type" value="Genomic_DNA"/>
</dbReference>
<name>A0A6A3ZTT7_9STRA</name>
<dbReference type="Proteomes" id="UP000440367">
    <property type="component" value="Unassembled WGS sequence"/>
</dbReference>
<organism evidence="3 4">
    <name type="scientific">Phytophthora fragariae</name>
    <dbReference type="NCBI Taxonomy" id="53985"/>
    <lineage>
        <taxon>Eukaryota</taxon>
        <taxon>Sar</taxon>
        <taxon>Stramenopiles</taxon>
        <taxon>Oomycota</taxon>
        <taxon>Peronosporomycetes</taxon>
        <taxon>Peronosporales</taxon>
        <taxon>Peronosporaceae</taxon>
        <taxon>Phytophthora</taxon>
    </lineage>
</organism>
<comment type="caution">
    <text evidence="3">The sequence shown here is derived from an EMBL/GenBank/DDBJ whole genome shotgun (WGS) entry which is preliminary data.</text>
</comment>
<dbReference type="AlphaFoldDB" id="A0A6A3ZTT7"/>
<feature type="signal peptide" evidence="1">
    <location>
        <begin position="1"/>
        <end position="25"/>
    </location>
</feature>
<dbReference type="Proteomes" id="UP000441208">
    <property type="component" value="Unassembled WGS sequence"/>
</dbReference>